<dbReference type="Proteomes" id="UP000654401">
    <property type="component" value="Unassembled WGS sequence"/>
</dbReference>
<dbReference type="EMBL" id="JACNFK010000024">
    <property type="protein sequence ID" value="MBC8519557.1"/>
    <property type="molecule type" value="Genomic_DNA"/>
</dbReference>
<dbReference type="GO" id="GO:0008408">
    <property type="term" value="F:3'-5' exonuclease activity"/>
    <property type="evidence" value="ECO:0007669"/>
    <property type="project" value="InterPro"/>
</dbReference>
<organism evidence="1 2">
    <name type="scientific">Candidatus Thiopontia autotrophica</name>
    <dbReference type="NCBI Taxonomy" id="2841688"/>
    <lineage>
        <taxon>Bacteria</taxon>
        <taxon>Pseudomonadati</taxon>
        <taxon>Pseudomonadota</taxon>
        <taxon>Gammaproteobacteria</taxon>
        <taxon>Candidatus Thiopontia</taxon>
    </lineage>
</organism>
<evidence type="ECO:0000313" key="2">
    <source>
        <dbReference type="Proteomes" id="UP000654401"/>
    </source>
</evidence>
<dbReference type="GO" id="GO:0006260">
    <property type="term" value="P:DNA replication"/>
    <property type="evidence" value="ECO:0007669"/>
    <property type="project" value="InterPro"/>
</dbReference>
<dbReference type="InterPro" id="IPR036895">
    <property type="entry name" value="Uracil-DNA_glycosylase-like_sf"/>
</dbReference>
<sequence>MQSPYLNIMGIQQWVRRDSTENSTTNSDDNEFSRYVEESKVATSPLLVITTSLDGEERILLDNMLQAIEISGAEVQQITILKPELLSQQEFQQYLVGRIRESSAQAVIQLGGDVINHTLVEYTFHPSHLMQHKSDKRHAWEALKRVKKRIDG</sequence>
<proteinExistence type="predicted"/>
<gene>
    <name evidence="1" type="ORF">H8D24_04015</name>
</gene>
<reference evidence="1 2" key="1">
    <citation type="submission" date="2020-08" db="EMBL/GenBank/DDBJ databases">
        <title>Bridging the membrane lipid divide: bacteria of the FCB group superphylum have the potential to synthesize archaeal ether lipids.</title>
        <authorList>
            <person name="Villanueva L."/>
            <person name="Von Meijenfeldt F.A.B."/>
            <person name="Westbye A.B."/>
            <person name="Yadav S."/>
            <person name="Hopmans E.C."/>
            <person name="Dutilh B.E."/>
            <person name="Sinninghe Damste J.S."/>
        </authorList>
    </citation>
    <scope>NUCLEOTIDE SEQUENCE [LARGE SCALE GENOMIC DNA]</scope>
    <source>
        <strain evidence="1">NIOZ-UU100</strain>
    </source>
</reference>
<dbReference type="Pfam" id="PF03603">
    <property type="entry name" value="DNA_III_psi"/>
    <property type="match status" value="1"/>
</dbReference>
<evidence type="ECO:0000313" key="1">
    <source>
        <dbReference type="EMBL" id="MBC8519557.1"/>
    </source>
</evidence>
<dbReference type="AlphaFoldDB" id="A0A8J6TXD8"/>
<name>A0A8J6TXD8_9GAMM</name>
<dbReference type="GO" id="GO:0003887">
    <property type="term" value="F:DNA-directed DNA polymerase activity"/>
    <property type="evidence" value="ECO:0007669"/>
    <property type="project" value="InterPro"/>
</dbReference>
<dbReference type="SUPFAM" id="SSF52141">
    <property type="entry name" value="Uracil-DNA glycosylase-like"/>
    <property type="match status" value="1"/>
</dbReference>
<protein>
    <submittedName>
        <fullName evidence="1">DNA polymerase III subunit psi</fullName>
    </submittedName>
</protein>
<comment type="caution">
    <text evidence="1">The sequence shown here is derived from an EMBL/GenBank/DDBJ whole genome shotgun (WGS) entry which is preliminary data.</text>
</comment>
<dbReference type="InterPro" id="IPR004615">
    <property type="entry name" value="DNA_pol_III_psi"/>
</dbReference>
<accession>A0A8J6TXD8</accession>